<dbReference type="GO" id="GO:0046872">
    <property type="term" value="F:metal ion binding"/>
    <property type="evidence" value="ECO:0007669"/>
    <property type="project" value="UniProtKB-KW"/>
</dbReference>
<reference evidence="4 5" key="1">
    <citation type="submission" date="2017-01" db="EMBL/GenBank/DDBJ databases">
        <title>New insights into the genetic diversity of Chromobacterium isolated from tropical freshwater lake.</title>
        <authorList>
            <person name="Santos A.B."/>
            <person name="Nascimento A.M."/>
            <person name="Da Silva P.C."/>
        </authorList>
    </citation>
    <scope>NUCLEOTIDE SEQUENCE [LARGE SCALE GENOMIC DNA]</scope>
    <source>
        <strain evidence="4 5">56AF</strain>
    </source>
</reference>
<dbReference type="RefSeq" id="WP_043629958.1">
    <property type="nucleotide sequence ID" value="NZ_CAWMOE010000031.1"/>
</dbReference>
<protein>
    <submittedName>
        <fullName evidence="3">Heavy metal-associated domain-containing protein</fullName>
    </submittedName>
</protein>
<keyword evidence="1" id="KW-0479">Metal-binding</keyword>
<gene>
    <name evidence="4" type="ORF">BUE93_16150</name>
    <name evidence="3" type="ORF">QCL97_014580</name>
</gene>
<dbReference type="PROSITE" id="PS50846">
    <property type="entry name" value="HMA_2"/>
    <property type="match status" value="1"/>
</dbReference>
<dbReference type="OrthoDB" id="9813965at2"/>
<dbReference type="PRINTS" id="PR00942">
    <property type="entry name" value="CUATPASEI"/>
</dbReference>
<dbReference type="EMBL" id="MTBD01000030">
    <property type="protein sequence ID" value="PRP69321.1"/>
    <property type="molecule type" value="Genomic_DNA"/>
</dbReference>
<evidence type="ECO:0000256" key="1">
    <source>
        <dbReference type="ARBA" id="ARBA00022723"/>
    </source>
</evidence>
<dbReference type="PANTHER" id="PTHR46594">
    <property type="entry name" value="P-TYPE CATION-TRANSPORTING ATPASE"/>
    <property type="match status" value="1"/>
</dbReference>
<dbReference type="PROSITE" id="PS01047">
    <property type="entry name" value="HMA_1"/>
    <property type="match status" value="1"/>
</dbReference>
<dbReference type="FunFam" id="3.30.70.100:FF:000001">
    <property type="entry name" value="ATPase copper transporting beta"/>
    <property type="match status" value="1"/>
</dbReference>
<dbReference type="EMBL" id="JAVFJF020000032">
    <property type="protein sequence ID" value="MEJ8675960.1"/>
    <property type="molecule type" value="Genomic_DNA"/>
</dbReference>
<feature type="domain" description="HMA" evidence="2">
    <location>
        <begin position="2"/>
        <end position="68"/>
    </location>
</feature>
<dbReference type="Gene3D" id="3.30.70.100">
    <property type="match status" value="1"/>
</dbReference>
<name>A0A1S1X7D2_9NEIS</name>
<dbReference type="SUPFAM" id="SSF55008">
    <property type="entry name" value="HMA, heavy metal-associated domain"/>
    <property type="match status" value="1"/>
</dbReference>
<reference evidence="3 6" key="2">
    <citation type="submission" date="2023-12" db="EMBL/GenBank/DDBJ databases">
        <title>Evaluation and characterization of a potential secondary metabolite violacein from indigenous Chromobacterium amazonense SAM215.</title>
        <authorList>
            <person name="Tarafdar M.R."/>
            <person name="Abedin S.M."/>
            <person name="Atiqua A."/>
            <person name="Saha A."/>
            <person name="Khan S.N."/>
        </authorList>
    </citation>
    <scope>NUCLEOTIDE SEQUENCE [LARGE SCALE GENOMIC DNA]</scope>
    <source>
        <strain evidence="3 6">SAM215</strain>
    </source>
</reference>
<organism evidence="4 5">
    <name type="scientific">Chromobacterium amazonense</name>
    <dbReference type="NCBI Taxonomy" id="1382803"/>
    <lineage>
        <taxon>Bacteria</taxon>
        <taxon>Pseudomonadati</taxon>
        <taxon>Pseudomonadota</taxon>
        <taxon>Betaproteobacteria</taxon>
        <taxon>Neisseriales</taxon>
        <taxon>Chromobacteriaceae</taxon>
        <taxon>Chromobacterium</taxon>
    </lineage>
</organism>
<dbReference type="PANTHER" id="PTHR46594:SF4">
    <property type="entry name" value="P-TYPE CATION-TRANSPORTING ATPASE"/>
    <property type="match status" value="1"/>
</dbReference>
<evidence type="ECO:0000313" key="5">
    <source>
        <dbReference type="Proteomes" id="UP000239469"/>
    </source>
</evidence>
<dbReference type="InterPro" id="IPR006121">
    <property type="entry name" value="HMA_dom"/>
</dbReference>
<evidence type="ECO:0000313" key="6">
    <source>
        <dbReference type="Proteomes" id="UP001224516"/>
    </source>
</evidence>
<dbReference type="Proteomes" id="UP000239469">
    <property type="component" value="Unassembled WGS sequence"/>
</dbReference>
<dbReference type="Proteomes" id="UP001224516">
    <property type="component" value="Unassembled WGS sequence"/>
</dbReference>
<dbReference type="InterPro" id="IPR017969">
    <property type="entry name" value="Heavy-metal-associated_CS"/>
</dbReference>
<dbReference type="Pfam" id="PF00403">
    <property type="entry name" value="HMA"/>
    <property type="match status" value="1"/>
</dbReference>
<evidence type="ECO:0000313" key="3">
    <source>
        <dbReference type="EMBL" id="MEJ8675960.1"/>
    </source>
</evidence>
<comment type="caution">
    <text evidence="4">The sequence shown here is derived from an EMBL/GenBank/DDBJ whole genome shotgun (WGS) entry which is preliminary data.</text>
</comment>
<evidence type="ECO:0000313" key="4">
    <source>
        <dbReference type="EMBL" id="PRP69321.1"/>
    </source>
</evidence>
<dbReference type="AlphaFoldDB" id="A0A1S1X7D2"/>
<accession>A0A1S1X7D2</accession>
<dbReference type="InterPro" id="IPR036163">
    <property type="entry name" value="HMA_dom_sf"/>
</dbReference>
<keyword evidence="6" id="KW-1185">Reference proteome</keyword>
<evidence type="ECO:0000259" key="2">
    <source>
        <dbReference type="PROSITE" id="PS50846"/>
    </source>
</evidence>
<sequence length="69" mass="6991">MADLILNIDGMTCGGCVNSVQGVLNTMAGVSDAAVSLEAKQAQINYDPSIVSPEELAAAVADAGFEVSF</sequence>
<proteinExistence type="predicted"/>
<dbReference type="CDD" id="cd00371">
    <property type="entry name" value="HMA"/>
    <property type="match status" value="1"/>
</dbReference>